<evidence type="ECO:0000313" key="3">
    <source>
        <dbReference type="Proteomes" id="UP001292094"/>
    </source>
</evidence>
<evidence type="ECO:0000313" key="2">
    <source>
        <dbReference type="EMBL" id="KAK4325589.1"/>
    </source>
</evidence>
<comment type="caution">
    <text evidence="2">The sequence shown here is derived from an EMBL/GenBank/DDBJ whole genome shotgun (WGS) entry which is preliminary data.</text>
</comment>
<dbReference type="AlphaFoldDB" id="A0AAE1QFG7"/>
<sequence length="100" mass="11006">MDVRELSNPSVAIYSLPTDDPLNVQGGSLVKGDLRRLVRICEGQACSSLPQPRLRCGPQHLHDAILTFQITSGSSTRLPRPKNYQTDSQPASQTPTWSTF</sequence>
<accession>A0AAE1QFG7</accession>
<feature type="region of interest" description="Disordered" evidence="1">
    <location>
        <begin position="72"/>
        <end position="100"/>
    </location>
</feature>
<proteinExistence type="predicted"/>
<evidence type="ECO:0000256" key="1">
    <source>
        <dbReference type="SAM" id="MobiDB-lite"/>
    </source>
</evidence>
<gene>
    <name evidence="2" type="ORF">Pmani_003832</name>
</gene>
<keyword evidence="3" id="KW-1185">Reference proteome</keyword>
<protein>
    <submittedName>
        <fullName evidence="2">Uncharacterized protein</fullName>
    </submittedName>
</protein>
<organism evidence="2 3">
    <name type="scientific">Petrolisthes manimaculis</name>
    <dbReference type="NCBI Taxonomy" id="1843537"/>
    <lineage>
        <taxon>Eukaryota</taxon>
        <taxon>Metazoa</taxon>
        <taxon>Ecdysozoa</taxon>
        <taxon>Arthropoda</taxon>
        <taxon>Crustacea</taxon>
        <taxon>Multicrustacea</taxon>
        <taxon>Malacostraca</taxon>
        <taxon>Eumalacostraca</taxon>
        <taxon>Eucarida</taxon>
        <taxon>Decapoda</taxon>
        <taxon>Pleocyemata</taxon>
        <taxon>Anomura</taxon>
        <taxon>Galatheoidea</taxon>
        <taxon>Porcellanidae</taxon>
        <taxon>Petrolisthes</taxon>
    </lineage>
</organism>
<dbReference type="EMBL" id="JAWZYT010000271">
    <property type="protein sequence ID" value="KAK4325589.1"/>
    <property type="molecule type" value="Genomic_DNA"/>
</dbReference>
<reference evidence="2" key="1">
    <citation type="submission" date="2023-11" db="EMBL/GenBank/DDBJ databases">
        <title>Genome assemblies of two species of porcelain crab, Petrolisthes cinctipes and Petrolisthes manimaculis (Anomura: Porcellanidae).</title>
        <authorList>
            <person name="Angst P."/>
        </authorList>
    </citation>
    <scope>NUCLEOTIDE SEQUENCE</scope>
    <source>
        <strain evidence="2">PB745_02</strain>
        <tissue evidence="2">Gill</tissue>
    </source>
</reference>
<dbReference type="Proteomes" id="UP001292094">
    <property type="component" value="Unassembled WGS sequence"/>
</dbReference>
<name>A0AAE1QFG7_9EUCA</name>